<dbReference type="GO" id="GO:0016787">
    <property type="term" value="F:hydrolase activity"/>
    <property type="evidence" value="ECO:0007669"/>
    <property type="project" value="UniProtKB-KW"/>
</dbReference>
<dbReference type="PANTHER" id="PTHR31479">
    <property type="entry name" value="ALPHA/BETA-HYDROLASES SUPERFAMILY PROTEIN"/>
    <property type="match status" value="1"/>
</dbReference>
<dbReference type="Gene3D" id="3.40.50.1820">
    <property type="entry name" value="alpha/beta hydrolase"/>
    <property type="match status" value="1"/>
</dbReference>
<keyword evidence="1" id="KW-0378">Hydrolase</keyword>
<sequence>MGGGKNIEIFSISGPSHLTSIDWTNSYHRTSVASSLVKGVYILEMDRQDKLVGPESRAKPWWEFFNFTLVETLIDQSDCSIYGAVFEYELYNLYQRTADLNVPPRYVIAFRGTNLGSETRLCDLKLDLRCFFNCLHRGKRLLHAIQAIKTIVAKQSEPAVWLAGHSLGAGLALLAGKTMAKSDFLLQSYIFNPPISSIPLEQLLHSKMLKGVFRITESTIKATLAKILKDRQVQEDDPKTASWIPYLYLNKSDLICSEYVGYFKHKAFMSKIGASKIERTGARNSVRTLLVGRRRKSSPSDLSTEPLHVLPSADITVNMNNPTESKTAHGLHQWWEQDSALRANWQISCIRLCPKGKSVKLLN</sequence>
<reference evidence="3 4" key="1">
    <citation type="submission" date="2022-03" db="EMBL/GenBank/DDBJ databases">
        <authorList>
            <person name="Nunn A."/>
            <person name="Chopra R."/>
            <person name="Nunn A."/>
            <person name="Contreras Garrido A."/>
        </authorList>
    </citation>
    <scope>NUCLEOTIDE SEQUENCE [LARGE SCALE GENOMIC DNA]</scope>
</reference>
<evidence type="ECO:0000259" key="2">
    <source>
        <dbReference type="Pfam" id="PF01764"/>
    </source>
</evidence>
<organism evidence="3 4">
    <name type="scientific">Thlaspi arvense</name>
    <name type="common">Field penny-cress</name>
    <dbReference type="NCBI Taxonomy" id="13288"/>
    <lineage>
        <taxon>Eukaryota</taxon>
        <taxon>Viridiplantae</taxon>
        <taxon>Streptophyta</taxon>
        <taxon>Embryophyta</taxon>
        <taxon>Tracheophyta</taxon>
        <taxon>Spermatophyta</taxon>
        <taxon>Magnoliopsida</taxon>
        <taxon>eudicotyledons</taxon>
        <taxon>Gunneridae</taxon>
        <taxon>Pentapetalae</taxon>
        <taxon>rosids</taxon>
        <taxon>malvids</taxon>
        <taxon>Brassicales</taxon>
        <taxon>Brassicaceae</taxon>
        <taxon>Thlaspideae</taxon>
        <taxon>Thlaspi</taxon>
    </lineage>
</organism>
<keyword evidence="4" id="KW-1185">Reference proteome</keyword>
<dbReference type="PANTHER" id="PTHR31479:SF14">
    <property type="entry name" value="GB|AAD29063.1"/>
    <property type="match status" value="1"/>
</dbReference>
<dbReference type="AlphaFoldDB" id="A0AAU9RKV4"/>
<gene>
    <name evidence="3" type="ORF">TAV2_LOCUS6346</name>
</gene>
<feature type="domain" description="Fungal lipase-type" evidence="2">
    <location>
        <begin position="146"/>
        <end position="216"/>
    </location>
</feature>
<evidence type="ECO:0000313" key="3">
    <source>
        <dbReference type="EMBL" id="CAH2044283.1"/>
    </source>
</evidence>
<dbReference type="Proteomes" id="UP000836841">
    <property type="component" value="Chromosome 2"/>
</dbReference>
<evidence type="ECO:0000256" key="1">
    <source>
        <dbReference type="ARBA" id="ARBA00022801"/>
    </source>
</evidence>
<dbReference type="Pfam" id="PF01764">
    <property type="entry name" value="Lipase_3"/>
    <property type="match status" value="1"/>
</dbReference>
<accession>A0AAU9RKV4</accession>
<dbReference type="InterPro" id="IPR029058">
    <property type="entry name" value="AB_hydrolase_fold"/>
</dbReference>
<evidence type="ECO:0000313" key="4">
    <source>
        <dbReference type="Proteomes" id="UP000836841"/>
    </source>
</evidence>
<proteinExistence type="predicted"/>
<dbReference type="InterPro" id="IPR002921">
    <property type="entry name" value="Fungal_lipase-type"/>
</dbReference>
<protein>
    <recommendedName>
        <fullName evidence="2">Fungal lipase-type domain-containing protein</fullName>
    </recommendedName>
</protein>
<dbReference type="GO" id="GO:0006629">
    <property type="term" value="P:lipid metabolic process"/>
    <property type="evidence" value="ECO:0007669"/>
    <property type="project" value="InterPro"/>
</dbReference>
<dbReference type="SUPFAM" id="SSF53474">
    <property type="entry name" value="alpha/beta-Hydrolases"/>
    <property type="match status" value="1"/>
</dbReference>
<dbReference type="EMBL" id="OU466858">
    <property type="protein sequence ID" value="CAH2044283.1"/>
    <property type="molecule type" value="Genomic_DNA"/>
</dbReference>
<name>A0AAU9RKV4_THLAR</name>